<gene>
    <name evidence="2" type="ORF">BIW53_13750</name>
</gene>
<proteinExistence type="predicted"/>
<reference evidence="2 3" key="1">
    <citation type="submission" date="2016-10" db="EMBL/GenBank/DDBJ databases">
        <title>Pseudoalteromonas amylolytica sp. nov., isolated from the surface seawater.</title>
        <authorList>
            <person name="Wu Y.-H."/>
            <person name="Cheng H."/>
            <person name="Jin X.-B."/>
            <person name="Wang C.-S."/>
            <person name="Xu X.-W."/>
        </authorList>
    </citation>
    <scope>NUCLEOTIDE SEQUENCE [LARGE SCALE GENOMIC DNA]</scope>
    <source>
        <strain evidence="2 3">JCM 12483</strain>
    </source>
</reference>
<dbReference type="AlphaFoldDB" id="A0A1S1N8Q0"/>
<accession>A0A1S1N8Q0</accession>
<dbReference type="CDD" id="cd02966">
    <property type="entry name" value="TlpA_like_family"/>
    <property type="match status" value="1"/>
</dbReference>
<evidence type="ECO:0000313" key="2">
    <source>
        <dbReference type="EMBL" id="OHU95068.1"/>
    </source>
</evidence>
<evidence type="ECO:0000259" key="1">
    <source>
        <dbReference type="PROSITE" id="PS51352"/>
    </source>
</evidence>
<dbReference type="InterPro" id="IPR050553">
    <property type="entry name" value="Thioredoxin_ResA/DsbE_sf"/>
</dbReference>
<dbReference type="GO" id="GO:0016209">
    <property type="term" value="F:antioxidant activity"/>
    <property type="evidence" value="ECO:0007669"/>
    <property type="project" value="InterPro"/>
</dbReference>
<organism evidence="2 3">
    <name type="scientific">Pseudoalteromonas byunsanensis</name>
    <dbReference type="NCBI Taxonomy" id="327939"/>
    <lineage>
        <taxon>Bacteria</taxon>
        <taxon>Pseudomonadati</taxon>
        <taxon>Pseudomonadota</taxon>
        <taxon>Gammaproteobacteria</taxon>
        <taxon>Alteromonadales</taxon>
        <taxon>Pseudoalteromonadaceae</taxon>
        <taxon>Pseudoalteromonas</taxon>
    </lineage>
</organism>
<dbReference type="Pfam" id="PF00578">
    <property type="entry name" value="AhpC-TSA"/>
    <property type="match status" value="1"/>
</dbReference>
<feature type="domain" description="Thioredoxin" evidence="1">
    <location>
        <begin position="29"/>
        <end position="160"/>
    </location>
</feature>
<dbReference type="GO" id="GO:0016491">
    <property type="term" value="F:oxidoreductase activity"/>
    <property type="evidence" value="ECO:0007669"/>
    <property type="project" value="InterPro"/>
</dbReference>
<keyword evidence="3" id="KW-1185">Reference proteome</keyword>
<sequence>MVKFLAQCIVVVCVFLLITAYQEKDMLSEDGAQQAPYFSLATITDDQRIDLASLQGQKTILYFFAPWCHVCKLSMPNLNNVYKQQNINVVAIALDYENKEQVQHFTDELELSMPVLLGNHNIRANYKVSAYPSYYVLDEKSNIIERSTGYSSELGLRMRM</sequence>
<dbReference type="PROSITE" id="PS51352">
    <property type="entry name" value="THIOREDOXIN_2"/>
    <property type="match status" value="1"/>
</dbReference>
<dbReference type="Gene3D" id="3.40.30.10">
    <property type="entry name" value="Glutaredoxin"/>
    <property type="match status" value="1"/>
</dbReference>
<dbReference type="RefSeq" id="WP_070992581.1">
    <property type="nucleotide sequence ID" value="NZ_CBCSHD010000013.1"/>
</dbReference>
<protein>
    <submittedName>
        <fullName evidence="2">Heme-binding protein</fullName>
    </submittedName>
</protein>
<dbReference type="PANTHER" id="PTHR42852:SF1">
    <property type="entry name" value="THIOREDOXIN-LIKE PROTEIN YNEN"/>
    <property type="match status" value="1"/>
</dbReference>
<dbReference type="InterPro" id="IPR013766">
    <property type="entry name" value="Thioredoxin_domain"/>
</dbReference>
<dbReference type="InterPro" id="IPR000866">
    <property type="entry name" value="AhpC/TSA"/>
</dbReference>
<dbReference type="InterPro" id="IPR036249">
    <property type="entry name" value="Thioredoxin-like_sf"/>
</dbReference>
<dbReference type="OrthoDB" id="9796554at2"/>
<dbReference type="PANTHER" id="PTHR42852">
    <property type="entry name" value="THIOL:DISULFIDE INTERCHANGE PROTEIN DSBE"/>
    <property type="match status" value="1"/>
</dbReference>
<comment type="caution">
    <text evidence="2">The sequence shown here is derived from an EMBL/GenBank/DDBJ whole genome shotgun (WGS) entry which is preliminary data.</text>
</comment>
<name>A0A1S1N8Q0_9GAMM</name>
<dbReference type="STRING" id="327939.BIW53_13750"/>
<dbReference type="SUPFAM" id="SSF52833">
    <property type="entry name" value="Thioredoxin-like"/>
    <property type="match status" value="1"/>
</dbReference>
<dbReference type="Proteomes" id="UP000180253">
    <property type="component" value="Unassembled WGS sequence"/>
</dbReference>
<dbReference type="EMBL" id="MNAN01000032">
    <property type="protein sequence ID" value="OHU95068.1"/>
    <property type="molecule type" value="Genomic_DNA"/>
</dbReference>
<evidence type="ECO:0000313" key="3">
    <source>
        <dbReference type="Proteomes" id="UP000180253"/>
    </source>
</evidence>